<organism evidence="1 2">
    <name type="scientific">Candidatus Aramenus sulfurataquae</name>
    <dbReference type="NCBI Taxonomy" id="1326980"/>
    <lineage>
        <taxon>Archaea</taxon>
        <taxon>Thermoproteota</taxon>
        <taxon>Thermoprotei</taxon>
        <taxon>Sulfolobales</taxon>
        <taxon>Sulfolobaceae</taxon>
        <taxon>Candidatus Aramenus</taxon>
    </lineage>
</organism>
<comment type="caution">
    <text evidence="1">The sequence shown here is derived from an EMBL/GenBank/DDBJ whole genome shotgun (WGS) entry which is preliminary data.</text>
</comment>
<evidence type="ECO:0000313" key="1">
    <source>
        <dbReference type="EMBL" id="MEW9491980.1"/>
    </source>
</evidence>
<dbReference type="Proteomes" id="UP000053480">
    <property type="component" value="Unassembled WGS sequence"/>
</dbReference>
<gene>
    <name evidence="1" type="ORF">TQ35_0007265</name>
</gene>
<sequence length="125" mass="14395">MSLKETLSKMLEKKDKESVEKFVSSLTNYFPPSDDVSITVLKKGNHEYVIDRRGMFVVSISQDEYLPFMSASEKRVTSVPKDVMDKIISSWKDILVELVKLLEEYVKKYPSLSAKLNEVKEVVNQ</sequence>
<evidence type="ECO:0000313" key="2">
    <source>
        <dbReference type="Proteomes" id="UP000053480"/>
    </source>
</evidence>
<protein>
    <submittedName>
        <fullName evidence="1">Uncharacterized protein</fullName>
    </submittedName>
</protein>
<dbReference type="EMBL" id="JZWS03000009">
    <property type="protein sequence ID" value="MEW9491980.1"/>
    <property type="molecule type" value="Genomic_DNA"/>
</dbReference>
<proteinExistence type="predicted"/>
<accession>A0ACC6TQ83</accession>
<name>A0ACC6TQ83_9CREN</name>
<reference evidence="1" key="1">
    <citation type="submission" date="2024-07" db="EMBL/GenBank/DDBJ databases">
        <title>Metagenome and Metagenome-Assembled Genomes of Archaea from a hot spring from the geothermal field of Los Azufres, Mexico.</title>
        <authorList>
            <person name="Marin-Paredes R."/>
            <person name="Martinez-Romero E."/>
            <person name="Servin-Garciduenas L.E."/>
        </authorList>
    </citation>
    <scope>NUCLEOTIDE SEQUENCE</scope>
    <source>
        <strain evidence="1">AZ1-454</strain>
    </source>
</reference>